<dbReference type="EMBL" id="GU474896">
    <property type="protein sequence ID" value="ADI18669.1"/>
    <property type="molecule type" value="Genomic_DNA"/>
</dbReference>
<reference evidence="7" key="1">
    <citation type="journal article" date="2011" name="Environ. Microbiol.">
        <title>Time-series analyses of Monterey Bay coastal microbial picoplankton using a 'genome proxy' microarray.</title>
        <authorList>
            <person name="Rich V.I."/>
            <person name="Pham V.D."/>
            <person name="Eppley J."/>
            <person name="Shi Y."/>
            <person name="DeLong E.F."/>
        </authorList>
    </citation>
    <scope>NUCLEOTIDE SEQUENCE</scope>
</reference>
<evidence type="ECO:0000256" key="2">
    <source>
        <dbReference type="ARBA" id="ARBA00022598"/>
    </source>
</evidence>
<keyword evidence="1 6" id="KW-0963">Cytoplasm</keyword>
<dbReference type="PANTHER" id="PTHR34696:SF1">
    <property type="entry name" value="PHOSPHORIBOSYLFORMYLGLYCINAMIDINE SYNTHASE SUBUNIT PURS"/>
    <property type="match status" value="1"/>
</dbReference>
<dbReference type="GO" id="GO:0005524">
    <property type="term" value="F:ATP binding"/>
    <property type="evidence" value="ECO:0007669"/>
    <property type="project" value="UniProtKB-UniRule"/>
</dbReference>
<sequence length="114" mass="12467">MTSMLRSTSTSSCVTSVPSWTACCQTPRSRAGARRVKTRVFVTLKPSVFDPQGKTIVDALRSMGYTGVQDVRQGKYFELDVDAGSADEARSMVAEVAEKLLANPVIESYRVEVE</sequence>
<dbReference type="NCBIfam" id="TIGR00302">
    <property type="entry name" value="phosphoribosylformylglycinamidine synthase subunit PurS"/>
    <property type="match status" value="1"/>
</dbReference>
<dbReference type="PANTHER" id="PTHR34696">
    <property type="entry name" value="PHOSPHORIBOSYLFORMYLGLYCINAMIDINE SYNTHASE SUBUNIT PURS"/>
    <property type="match status" value="1"/>
</dbReference>
<dbReference type="Gene3D" id="3.30.1280.10">
    <property type="entry name" value="Phosphoribosylformylglycinamidine synthase subunit PurS"/>
    <property type="match status" value="1"/>
</dbReference>
<evidence type="ECO:0000256" key="3">
    <source>
        <dbReference type="ARBA" id="ARBA00022741"/>
    </source>
</evidence>
<keyword evidence="2 6" id="KW-0436">Ligase</keyword>
<comment type="catalytic activity">
    <reaction evidence="6">
        <text>N(2)-formyl-N(1)-(5-phospho-beta-D-ribosyl)glycinamide + L-glutamine + ATP + H2O = 2-formamido-N(1)-(5-O-phospho-beta-D-ribosyl)acetamidine + L-glutamate + ADP + phosphate + H(+)</text>
        <dbReference type="Rhea" id="RHEA:17129"/>
        <dbReference type="ChEBI" id="CHEBI:15377"/>
        <dbReference type="ChEBI" id="CHEBI:15378"/>
        <dbReference type="ChEBI" id="CHEBI:29985"/>
        <dbReference type="ChEBI" id="CHEBI:30616"/>
        <dbReference type="ChEBI" id="CHEBI:43474"/>
        <dbReference type="ChEBI" id="CHEBI:58359"/>
        <dbReference type="ChEBI" id="CHEBI:147286"/>
        <dbReference type="ChEBI" id="CHEBI:147287"/>
        <dbReference type="ChEBI" id="CHEBI:456216"/>
        <dbReference type="EC" id="6.3.5.3"/>
    </reaction>
</comment>
<proteinExistence type="inferred from homology"/>
<dbReference type="Pfam" id="PF02700">
    <property type="entry name" value="PurS"/>
    <property type="match status" value="1"/>
</dbReference>
<dbReference type="GO" id="GO:0004642">
    <property type="term" value="F:phosphoribosylformylglycinamidine synthase activity"/>
    <property type="evidence" value="ECO:0007669"/>
    <property type="project" value="UniProtKB-UniRule"/>
</dbReference>
<gene>
    <name evidence="6" type="primary">purS</name>
</gene>
<dbReference type="EC" id="6.3.5.3" evidence="6"/>
<keyword evidence="3 6" id="KW-0547">Nucleotide-binding</keyword>
<dbReference type="AlphaFoldDB" id="E0XW78"/>
<keyword evidence="5 6" id="KW-0067">ATP-binding</keyword>
<accession>E0XW78</accession>
<comment type="subunit">
    <text evidence="6">Part of the FGAM synthase complex composed of 1 PurL, 1 PurQ and 2 PurS subunits.</text>
</comment>
<comment type="similarity">
    <text evidence="6">Belongs to the PurS family.</text>
</comment>
<name>E0XW78_9BACT</name>
<dbReference type="UniPathway" id="UPA00074">
    <property type="reaction ID" value="UER00128"/>
</dbReference>
<organism evidence="7">
    <name type="scientific">uncultured Acidobacteria bacterium HF4000_26D02</name>
    <dbReference type="NCBI Taxonomy" id="710731"/>
    <lineage>
        <taxon>Bacteria</taxon>
        <taxon>Pseudomonadati</taxon>
        <taxon>Acidobacteriota</taxon>
        <taxon>environmental samples</taxon>
    </lineage>
</organism>
<dbReference type="NCBIfam" id="NF004630">
    <property type="entry name" value="PRK05974.1"/>
    <property type="match status" value="1"/>
</dbReference>
<keyword evidence="4 6" id="KW-0658">Purine biosynthesis</keyword>
<dbReference type="PROSITE" id="PS51257">
    <property type="entry name" value="PROKAR_LIPOPROTEIN"/>
    <property type="match status" value="1"/>
</dbReference>
<comment type="subcellular location">
    <subcellularLocation>
        <location evidence="6">Cytoplasm</location>
    </subcellularLocation>
</comment>
<dbReference type="InterPro" id="IPR003850">
    <property type="entry name" value="PurS"/>
</dbReference>
<evidence type="ECO:0000256" key="6">
    <source>
        <dbReference type="HAMAP-Rule" id="MF_01926"/>
    </source>
</evidence>
<dbReference type="GO" id="GO:0005737">
    <property type="term" value="C:cytoplasm"/>
    <property type="evidence" value="ECO:0007669"/>
    <property type="project" value="UniProtKB-SubCell"/>
</dbReference>
<evidence type="ECO:0000256" key="4">
    <source>
        <dbReference type="ARBA" id="ARBA00022755"/>
    </source>
</evidence>
<dbReference type="GO" id="GO:0006189">
    <property type="term" value="P:'de novo' IMP biosynthetic process"/>
    <property type="evidence" value="ECO:0007669"/>
    <property type="project" value="UniProtKB-UniRule"/>
</dbReference>
<evidence type="ECO:0000256" key="1">
    <source>
        <dbReference type="ARBA" id="ARBA00022490"/>
    </source>
</evidence>
<dbReference type="HAMAP" id="MF_01926">
    <property type="entry name" value="PurS"/>
    <property type="match status" value="1"/>
</dbReference>
<comment type="pathway">
    <text evidence="6">Purine metabolism; IMP biosynthesis via de novo pathway; 5-amino-1-(5-phospho-D-ribosyl)imidazole from N(2)-formyl-N(1)-(5-phospho-D-ribosyl)glycinamide: step 1/2.</text>
</comment>
<comment type="function">
    <text evidence="6">Part of the phosphoribosylformylglycinamidine synthase complex involved in the purines biosynthetic pathway. Catalyzes the ATP-dependent conversion of formylglycinamide ribonucleotide (FGAR) and glutamine to yield formylglycinamidine ribonucleotide (FGAM) and glutamate. The FGAM synthase complex is composed of three subunits. PurQ produces an ammonia molecule by converting glutamine to glutamate. PurL transfers the ammonia molecule to FGAR to form FGAM in an ATP-dependent manner. PurS interacts with PurQ and PurL and is thought to assist in the transfer of the ammonia molecule from PurQ to PurL.</text>
</comment>
<evidence type="ECO:0000256" key="5">
    <source>
        <dbReference type="ARBA" id="ARBA00022840"/>
    </source>
</evidence>
<protein>
    <recommendedName>
        <fullName evidence="6">Phosphoribosylformylglycinamidine synthase subunit PurS</fullName>
        <shortName evidence="6">FGAM synthase</shortName>
        <ecNumber evidence="6">6.3.5.3</ecNumber>
    </recommendedName>
    <alternativeName>
        <fullName evidence="6">Formylglycinamide ribonucleotide amidotransferase subunit III</fullName>
        <shortName evidence="6">FGAR amidotransferase III</shortName>
        <shortName evidence="6">FGAR-AT III</shortName>
    </alternativeName>
    <alternativeName>
        <fullName evidence="6">Phosphoribosylformylglycinamidine synthase subunit III</fullName>
    </alternativeName>
</protein>
<dbReference type="InterPro" id="IPR036604">
    <property type="entry name" value="PurS-like_sf"/>
</dbReference>
<evidence type="ECO:0000313" key="7">
    <source>
        <dbReference type="EMBL" id="ADI18669.1"/>
    </source>
</evidence>
<dbReference type="SUPFAM" id="SSF82697">
    <property type="entry name" value="PurS-like"/>
    <property type="match status" value="1"/>
</dbReference>